<gene>
    <name evidence="1" type="ORF">DBRI1063_LOCUS5811</name>
</gene>
<dbReference type="EMBL" id="HBGN01009057">
    <property type="protein sequence ID" value="CAD9320172.1"/>
    <property type="molecule type" value="Transcribed_RNA"/>
</dbReference>
<protein>
    <submittedName>
        <fullName evidence="1">Uncharacterized protein</fullName>
    </submittedName>
</protein>
<proteinExistence type="predicted"/>
<name>A0A7S1YVE2_9STRA</name>
<accession>A0A7S1YVE2</accession>
<sequence>MGAEGVPALKDMWQAFHCRAGTYEEAVEVGPMYASGDFVVEFQKKEHVEQRYDNTAYENVVDMGAFQGKEDFFIEFNQAHTSNSIHHR</sequence>
<dbReference type="AlphaFoldDB" id="A0A7S1YVE2"/>
<organism evidence="1">
    <name type="scientific">Ditylum brightwellii</name>
    <dbReference type="NCBI Taxonomy" id="49249"/>
    <lineage>
        <taxon>Eukaryota</taxon>
        <taxon>Sar</taxon>
        <taxon>Stramenopiles</taxon>
        <taxon>Ochrophyta</taxon>
        <taxon>Bacillariophyta</taxon>
        <taxon>Mediophyceae</taxon>
        <taxon>Lithodesmiophycidae</taxon>
        <taxon>Lithodesmiales</taxon>
        <taxon>Lithodesmiaceae</taxon>
        <taxon>Ditylum</taxon>
    </lineage>
</organism>
<reference evidence="1" key="1">
    <citation type="submission" date="2021-01" db="EMBL/GenBank/DDBJ databases">
        <authorList>
            <person name="Corre E."/>
            <person name="Pelletier E."/>
            <person name="Niang G."/>
            <person name="Scheremetjew M."/>
            <person name="Finn R."/>
            <person name="Kale V."/>
            <person name="Holt S."/>
            <person name="Cochrane G."/>
            <person name="Meng A."/>
            <person name="Brown T."/>
            <person name="Cohen L."/>
        </authorList>
    </citation>
    <scope>NUCLEOTIDE SEQUENCE</scope>
    <source>
        <strain evidence="1">Pop2</strain>
    </source>
</reference>
<evidence type="ECO:0000313" key="1">
    <source>
        <dbReference type="EMBL" id="CAD9320172.1"/>
    </source>
</evidence>